<comment type="caution">
    <text evidence="1">The sequence shown here is derived from an EMBL/GenBank/DDBJ whole genome shotgun (WGS) entry which is preliminary data.</text>
</comment>
<evidence type="ECO:0000313" key="1">
    <source>
        <dbReference type="EMBL" id="MBP2373449.1"/>
    </source>
</evidence>
<organism evidence="1 2">
    <name type="scientific">Paeniglutamicibacter psychrophenolicus</name>
    <dbReference type="NCBI Taxonomy" id="257454"/>
    <lineage>
        <taxon>Bacteria</taxon>
        <taxon>Bacillati</taxon>
        <taxon>Actinomycetota</taxon>
        <taxon>Actinomycetes</taxon>
        <taxon>Micrococcales</taxon>
        <taxon>Micrococcaceae</taxon>
        <taxon>Paeniglutamicibacter</taxon>
    </lineage>
</organism>
<reference evidence="1 2" key="1">
    <citation type="submission" date="2021-03" db="EMBL/GenBank/DDBJ databases">
        <title>Sequencing the genomes of 1000 actinobacteria strains.</title>
        <authorList>
            <person name="Klenk H.-P."/>
        </authorList>
    </citation>
    <scope>NUCLEOTIDE SEQUENCE [LARGE SCALE GENOMIC DNA]</scope>
    <source>
        <strain evidence="1 2">DSM 15454</strain>
    </source>
</reference>
<sequence length="74" mass="8023">MAITSVDVDKAKIEEAKRILSAGSAREAIDMALDVVLALNHQQAVLDEMKAHPMTAEQRRATVIDYPDSDTSVA</sequence>
<keyword evidence="2" id="KW-1185">Reference proteome</keyword>
<name>A0ABS4WCW4_9MICC</name>
<protein>
    <submittedName>
        <fullName evidence="1">O-methyltransferase YrrM</fullName>
    </submittedName>
</protein>
<evidence type="ECO:0000313" key="2">
    <source>
        <dbReference type="Proteomes" id="UP000766570"/>
    </source>
</evidence>
<dbReference type="Proteomes" id="UP000766570">
    <property type="component" value="Unassembled WGS sequence"/>
</dbReference>
<gene>
    <name evidence="1" type="ORF">JOF46_001361</name>
</gene>
<dbReference type="EMBL" id="JAGIOE010000001">
    <property type="protein sequence ID" value="MBP2373449.1"/>
    <property type="molecule type" value="Genomic_DNA"/>
</dbReference>
<accession>A0ABS4WCW4</accession>
<dbReference type="RefSeq" id="WP_209906632.1">
    <property type="nucleotide sequence ID" value="NZ_BAAAMI010000005.1"/>
</dbReference>
<proteinExistence type="predicted"/>